<dbReference type="VEuPathDB" id="TriTrypDB:TcCLB.505999.20"/>
<keyword evidence="5 7" id="KW-1133">Transmembrane helix</keyword>
<feature type="transmembrane region" description="Helical" evidence="7">
    <location>
        <begin position="85"/>
        <end position="109"/>
    </location>
</feature>
<name>A0A2V2UKX3_TRYCR</name>
<evidence type="ECO:0000256" key="1">
    <source>
        <dbReference type="ARBA" id="ARBA00004141"/>
    </source>
</evidence>
<feature type="transmembrane region" description="Helical" evidence="7">
    <location>
        <begin position="495"/>
        <end position="515"/>
    </location>
</feature>
<dbReference type="PANTHER" id="PTHR11101">
    <property type="entry name" value="PHOSPHATE TRANSPORTER"/>
    <property type="match status" value="1"/>
</dbReference>
<keyword evidence="6 7" id="KW-0472">Membrane</keyword>
<dbReference type="EMBL" id="PRFA01000194">
    <property type="protein sequence ID" value="PWU84915.1"/>
    <property type="molecule type" value="Genomic_DNA"/>
</dbReference>
<dbReference type="Proteomes" id="UP000246121">
    <property type="component" value="Unassembled WGS sequence"/>
</dbReference>
<feature type="transmembrane region" description="Helical" evidence="7">
    <location>
        <begin position="46"/>
        <end position="73"/>
    </location>
</feature>
<dbReference type="AlphaFoldDB" id="A0A2V2UKX3"/>
<evidence type="ECO:0000313" key="9">
    <source>
        <dbReference type="EMBL" id="PWU95345.1"/>
    </source>
</evidence>
<evidence type="ECO:0000313" key="8">
    <source>
        <dbReference type="EMBL" id="PWU84915.1"/>
    </source>
</evidence>
<dbReference type="GO" id="GO:0005315">
    <property type="term" value="F:phosphate transmembrane transporter activity"/>
    <property type="evidence" value="ECO:0007669"/>
    <property type="project" value="InterPro"/>
</dbReference>
<feature type="transmembrane region" description="Helical" evidence="7">
    <location>
        <begin position="466"/>
        <end position="483"/>
    </location>
</feature>
<feature type="transmembrane region" description="Helical" evidence="7">
    <location>
        <begin position="157"/>
        <end position="178"/>
    </location>
</feature>
<dbReference type="GO" id="GO:0016020">
    <property type="term" value="C:membrane"/>
    <property type="evidence" value="ECO:0007669"/>
    <property type="project" value="UniProtKB-SubCell"/>
</dbReference>
<dbReference type="VEuPathDB" id="TriTrypDB:C3747_191g72"/>
<dbReference type="VEuPathDB" id="TriTrypDB:TcCL_NonESM06626"/>
<dbReference type="PANTHER" id="PTHR11101:SF96">
    <property type="entry name" value="PHOSPHATE TRANSPORTER"/>
    <property type="match status" value="1"/>
</dbReference>
<evidence type="ECO:0000256" key="3">
    <source>
        <dbReference type="ARBA" id="ARBA00022592"/>
    </source>
</evidence>
<feature type="transmembrane region" description="Helical" evidence="7">
    <location>
        <begin position="402"/>
        <end position="421"/>
    </location>
</feature>
<organism evidence="8 10">
    <name type="scientific">Trypanosoma cruzi</name>
    <dbReference type="NCBI Taxonomy" id="5693"/>
    <lineage>
        <taxon>Eukaryota</taxon>
        <taxon>Discoba</taxon>
        <taxon>Euglenozoa</taxon>
        <taxon>Kinetoplastea</taxon>
        <taxon>Metakinetoplastina</taxon>
        <taxon>Trypanosomatida</taxon>
        <taxon>Trypanosomatidae</taxon>
        <taxon>Trypanosoma</taxon>
        <taxon>Schizotrypanum</taxon>
    </lineage>
</organism>
<keyword evidence="3 7" id="KW-0592">Phosphate transport</keyword>
<comment type="subcellular location">
    <subcellularLocation>
        <location evidence="1 7">Membrane</location>
        <topology evidence="1 7">Multi-pass membrane protein</topology>
    </subcellularLocation>
</comment>
<feature type="transmembrane region" description="Helical" evidence="7">
    <location>
        <begin position="223"/>
        <end position="245"/>
    </location>
</feature>
<evidence type="ECO:0000256" key="7">
    <source>
        <dbReference type="RuleBase" id="RU363058"/>
    </source>
</evidence>
<protein>
    <recommendedName>
        <fullName evidence="7">Phosphate transporter</fullName>
    </recommendedName>
</protein>
<dbReference type="VEuPathDB" id="TriTrypDB:C4B63_22g321"/>
<dbReference type="VEuPathDB" id="TriTrypDB:ECC02_005634"/>
<dbReference type="VEuPathDB" id="TriTrypDB:C4B63_194g16"/>
<evidence type="ECO:0000256" key="6">
    <source>
        <dbReference type="ARBA" id="ARBA00023136"/>
    </source>
</evidence>
<dbReference type="GO" id="GO:0035435">
    <property type="term" value="P:phosphate ion transmembrane transport"/>
    <property type="evidence" value="ECO:0007669"/>
    <property type="project" value="TreeGrafter"/>
</dbReference>
<dbReference type="EMBL" id="PRFA01000022">
    <property type="protein sequence ID" value="PWU95345.1"/>
    <property type="molecule type" value="Genomic_DNA"/>
</dbReference>
<sequence length="521" mass="54754">MTNPYLWITVVGGILAFLTGCGVGMNDLANAFGTTYGSRVLTLKQIVLVASICEFAGAVSLGGEVTSTIAGGIADSSHFASEPYVLMYGMLCALGAAFAWLLLATALTLPVSSTHSIAGGIIGFSLVYGGANSVSWAKKKSEFPFVTGVVPIIASWFISPLLTGLAAATVYGLIRTLVLRPANSVQRALYSVPVIFCVAFFLESFFVLFKGAKSRLHWPVEKALWVAAIIGVGAGVASIALIPLLKRRVRLMVERAERQAEELGCGAAELGQGAEADPSAEKVECAPAADGTACGNITSSSTAQSEEKVGKKFIEPITGALVGDAEKSSESEHRGTAALPTVTAQLFDKRVEYVFRYLQVFTAICASFAHGASDVSNAVGPFAAIYSIYRTRVVESKNETPIWILCIGGGGLVLGLATLGVRIMRLLGERITKITPSRGFSAELSTAMVVSFASGYGVPVSSTHCITGAVIAISIVDVGFWNVRWIIVAKLYAGWMLTLVVCGLISALFFAQGIYAPSRAT</sequence>
<comment type="caution">
    <text evidence="8">The sequence shown here is derived from an EMBL/GenBank/DDBJ whole genome shotgun (WGS) entry which is preliminary data.</text>
</comment>
<gene>
    <name evidence="8" type="ORF">C4B63_194g16</name>
    <name evidence="9" type="ORF">C4B63_22g321</name>
</gene>
<feature type="transmembrane region" description="Helical" evidence="7">
    <location>
        <begin position="442"/>
        <end position="460"/>
    </location>
</feature>
<comment type="function">
    <text evidence="7">Sodium-phosphate symporter.</text>
</comment>
<dbReference type="VEuPathDB" id="TriTrypDB:TcG_07004"/>
<evidence type="ECO:0000256" key="4">
    <source>
        <dbReference type="ARBA" id="ARBA00022692"/>
    </source>
</evidence>
<dbReference type="Pfam" id="PF01384">
    <property type="entry name" value="PHO4"/>
    <property type="match status" value="1"/>
</dbReference>
<accession>A0A2V2UKX3</accession>
<dbReference type="VEuPathDB" id="TriTrypDB:TCSYLVIO_007828"/>
<dbReference type="VEuPathDB" id="TriTrypDB:BCY84_01586"/>
<evidence type="ECO:0000256" key="5">
    <source>
        <dbReference type="ARBA" id="ARBA00022989"/>
    </source>
</evidence>
<dbReference type="VEuPathDB" id="TriTrypDB:TCDM_01073"/>
<dbReference type="VEuPathDB" id="TriTrypDB:TCSYLVIO_007236"/>
<feature type="transmembrane region" description="Helical" evidence="7">
    <location>
        <begin position="6"/>
        <end position="25"/>
    </location>
</feature>
<dbReference type="VEuPathDB" id="TriTrypDB:TcYC6_0015980"/>
<comment type="similarity">
    <text evidence="7">Belongs to the inorganic phosphate transporter (PiT) (TC 2.A.20) family.</text>
</comment>
<feature type="transmembrane region" description="Helical" evidence="7">
    <location>
        <begin position="116"/>
        <end position="137"/>
    </location>
</feature>
<dbReference type="VEuPathDB" id="TriTrypDB:TcBrA4_0121080"/>
<reference evidence="8 10" key="1">
    <citation type="journal article" date="2018" name="Microb. Genom.">
        <title>Expanding an expanded genome: long-read sequencing of Trypanosoma cruzi.</title>
        <authorList>
            <person name="Berna L."/>
            <person name="Rodriguez M."/>
            <person name="Chiribao M.L."/>
            <person name="Parodi-Talice A."/>
            <person name="Pita S."/>
            <person name="Rijo G."/>
            <person name="Alvarez-Valin F."/>
            <person name="Robello C."/>
        </authorList>
    </citation>
    <scope>NUCLEOTIDE SEQUENCE [LARGE SCALE GENOMIC DNA]</scope>
    <source>
        <strain evidence="8 10">Dm28c</strain>
    </source>
</reference>
<keyword evidence="2 7" id="KW-0813">Transport</keyword>
<dbReference type="VEuPathDB" id="TriTrypDB:Tc_MARK_5955"/>
<feature type="transmembrane region" description="Helical" evidence="7">
    <location>
        <begin position="190"/>
        <end position="211"/>
    </location>
</feature>
<evidence type="ECO:0000256" key="2">
    <source>
        <dbReference type="ARBA" id="ARBA00022448"/>
    </source>
</evidence>
<dbReference type="InterPro" id="IPR001204">
    <property type="entry name" value="Phos_transporter"/>
</dbReference>
<keyword evidence="4 7" id="KW-0812">Transmembrane</keyword>
<proteinExistence type="inferred from homology"/>
<evidence type="ECO:0000313" key="10">
    <source>
        <dbReference type="Proteomes" id="UP000246121"/>
    </source>
</evidence>
<dbReference type="VEuPathDB" id="TriTrypDB:TcCLB.511417.90"/>